<evidence type="ECO:0000313" key="4">
    <source>
        <dbReference type="EMBL" id="TLM91044.1"/>
    </source>
</evidence>
<dbReference type="PRINTS" id="PR00633">
    <property type="entry name" value="RCCNDNSATION"/>
</dbReference>
<dbReference type="PANTHER" id="PTHR45982">
    <property type="entry name" value="REGULATOR OF CHROMOSOME CONDENSATION"/>
    <property type="match status" value="1"/>
</dbReference>
<dbReference type="Pfam" id="PF13540">
    <property type="entry name" value="RCC1_2"/>
    <property type="match status" value="2"/>
</dbReference>
<feature type="domain" description="RCC1-like" evidence="3">
    <location>
        <begin position="29"/>
        <end position="264"/>
    </location>
</feature>
<dbReference type="Gene3D" id="2.130.10.30">
    <property type="entry name" value="Regulator of chromosome condensation 1/beta-lactamase-inhibitor protein II"/>
    <property type="match status" value="5"/>
</dbReference>
<accession>A0A5R8WMW2</accession>
<name>A0A5R8WMW2_9BACT</name>
<dbReference type="RefSeq" id="WP_138079149.1">
    <property type="nucleotide sequence ID" value="NZ_VAJM01000008.1"/>
</dbReference>
<protein>
    <submittedName>
        <fullName evidence="4">Chromosome condensation regulator RCC1</fullName>
    </submittedName>
</protein>
<reference evidence="4 5" key="1">
    <citation type="submission" date="2019-05" db="EMBL/GenBank/DDBJ databases">
        <title>Hymenobacter edaphi sp. nov., isolated from abandoned arsenic-contaminated farmland soil.</title>
        <authorList>
            <person name="Nie L."/>
        </authorList>
    </citation>
    <scope>NUCLEOTIDE SEQUENCE [LARGE SCALE GENOMIC DNA]</scope>
    <source>
        <strain evidence="4 5">1-3-3-8</strain>
    </source>
</reference>
<dbReference type="OrthoDB" id="1081439at2"/>
<dbReference type="GO" id="GO:0005737">
    <property type="term" value="C:cytoplasm"/>
    <property type="evidence" value="ECO:0007669"/>
    <property type="project" value="TreeGrafter"/>
</dbReference>
<comment type="caution">
    <text evidence="4">The sequence shown here is derived from an EMBL/GenBank/DDBJ whole genome shotgun (WGS) entry which is preliminary data.</text>
</comment>
<dbReference type="PROSITE" id="PS00626">
    <property type="entry name" value="RCC1_2"/>
    <property type="match status" value="3"/>
</dbReference>
<dbReference type="Pfam" id="PF00415">
    <property type="entry name" value="RCC1"/>
    <property type="match status" value="1"/>
</dbReference>
<dbReference type="EMBL" id="VAJM01000008">
    <property type="protein sequence ID" value="TLM91044.1"/>
    <property type="molecule type" value="Genomic_DNA"/>
</dbReference>
<dbReference type="InterPro" id="IPR058923">
    <property type="entry name" value="RCC1-like_dom"/>
</dbReference>
<evidence type="ECO:0000313" key="5">
    <source>
        <dbReference type="Proteomes" id="UP000305517"/>
    </source>
</evidence>
<dbReference type="Pfam" id="PF25390">
    <property type="entry name" value="WD40_RLD"/>
    <property type="match status" value="2"/>
</dbReference>
<dbReference type="PROSITE" id="PS50012">
    <property type="entry name" value="RCC1_3"/>
    <property type="match status" value="13"/>
</dbReference>
<gene>
    <name evidence="4" type="ORF">FDY95_15710</name>
</gene>
<keyword evidence="2" id="KW-0677">Repeat</keyword>
<feature type="domain" description="RCC1-like" evidence="3">
    <location>
        <begin position="373"/>
        <end position="630"/>
    </location>
</feature>
<dbReference type="SUPFAM" id="SSF50985">
    <property type="entry name" value="RCC1/BLIP-II"/>
    <property type="match status" value="3"/>
</dbReference>
<sequence>MRILLRLISGRRLALAVLLLLLTLPLRAQHNVWVRPDGLLWTWGRNTFGQLGDGTLVSKRVPTVISPGATWRMAVTGGSHTVAIRADGTLWTWGYNNQGQLGTGANNPRMVPGQLGTATWRSVGAGELHTVAVRADGTLWAWGQGGNGRLGYGGVAGVLAPRQIGTATDWQSVVAGSDFTLGLKTDGTLWAWGHNDSGQLGDGSTTDRLTPVQIGTATTWRSVRAGYAHTVALRQDGSAWAWGWNGSGQLGQASTGQAYTTPQALGAGQTWRDVAAGGDHTVAVRADGTLWGCGYNEYGQLGDSTSTSRPNLTRVGNRTNWHSVLAGSVHTIAARQDGTLWGWGFNPFGQVGSALLGMDYETAPFPVQPGWIWRSVSASDRYSLAVRADGTLWGWGENNYGQLGDSTLTERPLPVQIGRATNWLSVVAGRQHVMGLKTDGTLWAWGNNGQGQLGLGTTGPTTATPSVPRQVGTATNWRSVALGSANTLALRQDGSLWSWGDNQLGGLGDGTTISRSVPGQIGLGATWLSITAGGGLYHAIRTDGTLWGWGVNTVGQVGDGTTTTRRSPVQIGTSSNWQSIDGGSDFALAVRQDGTLWTWGYNLNGQLGNGSTGLGRTSPAQVGTSTAWRSTQAYLFHCLAIRQDGTLWSWGENESGQLGNGTVNVAGAPNTTPSQASAAQWTAVSSGAIHSVGLQANGTLWAWGSSSRSALGIPDRSMVPLLIAGNAVVLAARPSSTLSTSFVAYPTVAADAVEYAYAGPTRPAGATLELLRLTGQRVARWPAGPAAQGRLAVAGLAPGWYLLRLSTAQGSYVARFFRP</sequence>
<dbReference type="PANTHER" id="PTHR45982:SF1">
    <property type="entry name" value="REGULATOR OF CHROMOSOME CONDENSATION"/>
    <property type="match status" value="1"/>
</dbReference>
<evidence type="ECO:0000256" key="2">
    <source>
        <dbReference type="ARBA" id="ARBA00022737"/>
    </source>
</evidence>
<dbReference type="GO" id="GO:0005085">
    <property type="term" value="F:guanyl-nucleotide exchange factor activity"/>
    <property type="evidence" value="ECO:0007669"/>
    <property type="project" value="TreeGrafter"/>
</dbReference>
<evidence type="ECO:0000259" key="3">
    <source>
        <dbReference type="Pfam" id="PF25390"/>
    </source>
</evidence>
<proteinExistence type="predicted"/>
<dbReference type="AlphaFoldDB" id="A0A5R8WMW2"/>
<dbReference type="InterPro" id="IPR000408">
    <property type="entry name" value="Reg_chr_condens"/>
</dbReference>
<keyword evidence="5" id="KW-1185">Reference proteome</keyword>
<dbReference type="InterPro" id="IPR051553">
    <property type="entry name" value="Ran_GTPase-activating"/>
</dbReference>
<dbReference type="Proteomes" id="UP000305517">
    <property type="component" value="Unassembled WGS sequence"/>
</dbReference>
<organism evidence="4 5">
    <name type="scientific">Hymenobacter jeollabukensis</name>
    <dbReference type="NCBI Taxonomy" id="2025313"/>
    <lineage>
        <taxon>Bacteria</taxon>
        <taxon>Pseudomonadati</taxon>
        <taxon>Bacteroidota</taxon>
        <taxon>Cytophagia</taxon>
        <taxon>Cytophagales</taxon>
        <taxon>Hymenobacteraceae</taxon>
        <taxon>Hymenobacter</taxon>
    </lineage>
</organism>
<dbReference type="InterPro" id="IPR009091">
    <property type="entry name" value="RCC1/BLIP-II"/>
</dbReference>
<keyword evidence="1" id="KW-0344">Guanine-nucleotide releasing factor</keyword>
<evidence type="ECO:0000256" key="1">
    <source>
        <dbReference type="ARBA" id="ARBA00022658"/>
    </source>
</evidence>